<dbReference type="SUPFAM" id="SSF47413">
    <property type="entry name" value="lambda repressor-like DNA-binding domains"/>
    <property type="match status" value="1"/>
</dbReference>
<protein>
    <submittedName>
        <fullName evidence="1">Uncharacterized protein</fullName>
    </submittedName>
</protein>
<dbReference type="Proteomes" id="UP000824208">
    <property type="component" value="Unassembled WGS sequence"/>
</dbReference>
<dbReference type="InterPro" id="IPR010982">
    <property type="entry name" value="Lambda_DNA-bd_dom_sf"/>
</dbReference>
<comment type="caution">
    <text evidence="1">The sequence shown here is derived from an EMBL/GenBank/DDBJ whole genome shotgun (WGS) entry which is preliminary data.</text>
</comment>
<gene>
    <name evidence="1" type="ORF">H9714_10335</name>
</gene>
<evidence type="ECO:0000313" key="2">
    <source>
        <dbReference type="Proteomes" id="UP000824208"/>
    </source>
</evidence>
<reference evidence="1" key="1">
    <citation type="journal article" date="2021" name="PeerJ">
        <title>Extensive microbial diversity within the chicken gut microbiome revealed by metagenomics and culture.</title>
        <authorList>
            <person name="Gilroy R."/>
            <person name="Ravi A."/>
            <person name="Getino M."/>
            <person name="Pursley I."/>
            <person name="Horton D.L."/>
            <person name="Alikhan N.F."/>
            <person name="Baker D."/>
            <person name="Gharbi K."/>
            <person name="Hall N."/>
            <person name="Watson M."/>
            <person name="Adriaenssens E.M."/>
            <person name="Foster-Nyarko E."/>
            <person name="Jarju S."/>
            <person name="Secka A."/>
            <person name="Antonio M."/>
            <person name="Oren A."/>
            <person name="Chaudhuri R.R."/>
            <person name="La Ragione R."/>
            <person name="Hildebrand F."/>
            <person name="Pallen M.J."/>
        </authorList>
    </citation>
    <scope>NUCLEOTIDE SEQUENCE</scope>
    <source>
        <strain evidence="1">CHK189-11263</strain>
    </source>
</reference>
<reference evidence="1" key="2">
    <citation type="submission" date="2021-04" db="EMBL/GenBank/DDBJ databases">
        <authorList>
            <person name="Gilroy R."/>
        </authorList>
    </citation>
    <scope>NUCLEOTIDE SEQUENCE</scope>
    <source>
        <strain evidence="1">CHK189-11263</strain>
    </source>
</reference>
<dbReference type="AlphaFoldDB" id="A0A9D2MC11"/>
<organism evidence="1 2">
    <name type="scientific">Candidatus Flavonifractor intestinipullorum</name>
    <dbReference type="NCBI Taxonomy" id="2838587"/>
    <lineage>
        <taxon>Bacteria</taxon>
        <taxon>Bacillati</taxon>
        <taxon>Bacillota</taxon>
        <taxon>Clostridia</taxon>
        <taxon>Eubacteriales</taxon>
        <taxon>Oscillospiraceae</taxon>
        <taxon>Flavonifractor</taxon>
    </lineage>
</organism>
<dbReference type="EMBL" id="DWYC01000088">
    <property type="protein sequence ID" value="HJB57936.1"/>
    <property type="molecule type" value="Genomic_DNA"/>
</dbReference>
<name>A0A9D2MC11_9FIRM</name>
<accession>A0A9D2MC11</accession>
<sequence>MPRVALTAAQKRAQRTADGNTALLKALRRNKAEEDLKWDEVAGRLGVAPSTLQRWRQRPEIIPLCGLRVIVETIGMSKEDWLKVGGFRP</sequence>
<evidence type="ECO:0000313" key="1">
    <source>
        <dbReference type="EMBL" id="HJB57936.1"/>
    </source>
</evidence>
<proteinExistence type="predicted"/>
<dbReference type="GO" id="GO:0003677">
    <property type="term" value="F:DNA binding"/>
    <property type="evidence" value="ECO:0007669"/>
    <property type="project" value="InterPro"/>
</dbReference>
<dbReference type="Pfam" id="PF13384">
    <property type="entry name" value="HTH_23"/>
    <property type="match status" value="1"/>
</dbReference>